<dbReference type="EMBL" id="JMCB01000040">
    <property type="protein sequence ID" value="KFE58458.1"/>
    <property type="molecule type" value="Genomic_DNA"/>
</dbReference>
<dbReference type="AlphaFoldDB" id="A0A085VZ33"/>
<dbReference type="RefSeq" id="WP_157232440.1">
    <property type="nucleotide sequence ID" value="NZ_JMCB01000029.1"/>
</dbReference>
<evidence type="ECO:0000313" key="3">
    <source>
        <dbReference type="EMBL" id="KFE60696.1"/>
    </source>
</evidence>
<reference evidence="3 4" key="1">
    <citation type="submission" date="2014-04" db="EMBL/GenBank/DDBJ databases">
        <title>Genome assembly of Hyalangium minutum DSM 14724.</title>
        <authorList>
            <person name="Sharma G."/>
            <person name="Subramanian S."/>
        </authorList>
    </citation>
    <scope>NUCLEOTIDE SEQUENCE [LARGE SCALE GENOMIC DNA]</scope>
    <source>
        <strain evidence="3 4">DSM 14724</strain>
    </source>
</reference>
<feature type="region of interest" description="Disordered" evidence="1">
    <location>
        <begin position="216"/>
        <end position="258"/>
    </location>
</feature>
<evidence type="ECO:0000256" key="1">
    <source>
        <dbReference type="SAM" id="MobiDB-lite"/>
    </source>
</evidence>
<organism evidence="3 4">
    <name type="scientific">Hyalangium minutum</name>
    <dbReference type="NCBI Taxonomy" id="394096"/>
    <lineage>
        <taxon>Bacteria</taxon>
        <taxon>Pseudomonadati</taxon>
        <taxon>Myxococcota</taxon>
        <taxon>Myxococcia</taxon>
        <taxon>Myxococcales</taxon>
        <taxon>Cystobacterineae</taxon>
        <taxon>Archangiaceae</taxon>
        <taxon>Hyalangium</taxon>
    </lineage>
</organism>
<proteinExistence type="predicted"/>
<dbReference type="EMBL" id="JMCB01000029">
    <property type="protein sequence ID" value="KFE60696.1"/>
    <property type="molecule type" value="Genomic_DNA"/>
</dbReference>
<feature type="compositionally biased region" description="Low complexity" evidence="1">
    <location>
        <begin position="229"/>
        <end position="238"/>
    </location>
</feature>
<name>A0A085VZ33_9BACT</name>
<feature type="compositionally biased region" description="Gly residues" evidence="1">
    <location>
        <begin position="247"/>
        <end position="258"/>
    </location>
</feature>
<sequence>MLFQALNNSVIDSTTKGVLSNASPLLVFRFCNGRRGGLAAACQGSIGHEDCLEECWTPDRGRGTTTKASREHQRGKKKQEEGSHNSDVVSTTCSLRNLVRSSAGRYACTPGGQVVPIFFGASHMPQVLQQQYAHMWAPTIVLILIPPGSYVVDWEDFLVNSTSENTSADVSFFEREVSYDTFGGNYHLADELILFIGGNPFHGMVQSSSSLGLHLNSSSRKTGSKKPLFGGPSFGKPPFGKPPFDPKGGGGGSGSFFT</sequence>
<evidence type="ECO:0000313" key="2">
    <source>
        <dbReference type="EMBL" id="KFE58458.1"/>
    </source>
</evidence>
<protein>
    <submittedName>
        <fullName evidence="3">Uncharacterized protein</fullName>
    </submittedName>
</protein>
<accession>A0A085VZ33</accession>
<evidence type="ECO:0000313" key="4">
    <source>
        <dbReference type="Proteomes" id="UP000028725"/>
    </source>
</evidence>
<comment type="caution">
    <text evidence="3">The sequence shown here is derived from an EMBL/GenBank/DDBJ whole genome shotgun (WGS) entry which is preliminary data.</text>
</comment>
<feature type="compositionally biased region" description="Basic and acidic residues" evidence="1">
    <location>
        <begin position="62"/>
        <end position="84"/>
    </location>
</feature>
<gene>
    <name evidence="3" type="ORF">DB31_4878</name>
    <name evidence="2" type="ORF">DB31_6724</name>
</gene>
<keyword evidence="4" id="KW-1185">Reference proteome</keyword>
<dbReference type="Proteomes" id="UP000028725">
    <property type="component" value="Unassembled WGS sequence"/>
</dbReference>
<feature type="region of interest" description="Disordered" evidence="1">
    <location>
        <begin position="62"/>
        <end position="88"/>
    </location>
</feature>